<sequence>MRALFCLIPALLWAETASALPDGGFLLATPILDSQTTDPRYIHLQIDGTTITVTYASVKTPDVTTCRDTGYCDMLWDGLKLRYSEKDGTIKITDRNVTRDDKPSDANRKSGDPTADQKLYYEPLIRRMNGAKLTGDAAGGFTLTTDLGQTKFTPLPREGLPLLTAWVNETGADMDQLDYCDVPQFSQLYTFDAGRSFREALEVFAALQASEAAANRMGLMEPPDEASNRETLGSAFEARRPATILEMAMWRLTIEPETPLQDIIEDISRQIGTPESMAVVTPLIPALPAAAAYKAKLRAIRDAGTPLNAPLCMDMTLGLRQ</sequence>
<feature type="chain" id="PRO_5046016880" description="DUF4412 domain-containing protein" evidence="2">
    <location>
        <begin position="20"/>
        <end position="321"/>
    </location>
</feature>
<evidence type="ECO:0000313" key="3">
    <source>
        <dbReference type="EMBL" id="WRY34947.1"/>
    </source>
</evidence>
<evidence type="ECO:0008006" key="5">
    <source>
        <dbReference type="Google" id="ProtNLM"/>
    </source>
</evidence>
<reference evidence="3 4" key="1">
    <citation type="submission" date="2023-09" db="EMBL/GenBank/DDBJ databases">
        <title>Thioclava shenzhenensis sp. nov., a multidrug resistant bacteria-antagonizing species isolated from coastal seawater.</title>
        <authorList>
            <person name="Long M."/>
        </authorList>
    </citation>
    <scope>NUCLEOTIDE SEQUENCE [LARGE SCALE GENOMIC DNA]</scope>
    <source>
        <strain evidence="3 4">FTW29</strain>
    </source>
</reference>
<organism evidence="3 4">
    <name type="scientific">Thioclava litoralis</name>
    <dbReference type="NCBI Taxonomy" id="3076557"/>
    <lineage>
        <taxon>Bacteria</taxon>
        <taxon>Pseudomonadati</taxon>
        <taxon>Pseudomonadota</taxon>
        <taxon>Alphaproteobacteria</taxon>
        <taxon>Rhodobacterales</taxon>
        <taxon>Paracoccaceae</taxon>
        <taxon>Thioclava</taxon>
    </lineage>
</organism>
<gene>
    <name evidence="3" type="ORF">RPE78_06600</name>
</gene>
<name>A0ABZ1E3Y0_9RHOB</name>
<feature type="compositionally biased region" description="Basic and acidic residues" evidence="1">
    <location>
        <begin position="94"/>
        <end position="111"/>
    </location>
</feature>
<feature type="signal peptide" evidence="2">
    <location>
        <begin position="1"/>
        <end position="19"/>
    </location>
</feature>
<proteinExistence type="predicted"/>
<evidence type="ECO:0000313" key="4">
    <source>
        <dbReference type="Proteomes" id="UP001623290"/>
    </source>
</evidence>
<evidence type="ECO:0000256" key="1">
    <source>
        <dbReference type="SAM" id="MobiDB-lite"/>
    </source>
</evidence>
<dbReference type="Proteomes" id="UP001623290">
    <property type="component" value="Chromosome"/>
</dbReference>
<dbReference type="RefSeq" id="WP_406721568.1">
    <property type="nucleotide sequence ID" value="NZ_CP135443.1"/>
</dbReference>
<evidence type="ECO:0000256" key="2">
    <source>
        <dbReference type="SAM" id="SignalP"/>
    </source>
</evidence>
<keyword evidence="2" id="KW-0732">Signal</keyword>
<accession>A0ABZ1E3Y0</accession>
<keyword evidence="4" id="KW-1185">Reference proteome</keyword>
<dbReference type="EMBL" id="CP135443">
    <property type="protein sequence ID" value="WRY34947.1"/>
    <property type="molecule type" value="Genomic_DNA"/>
</dbReference>
<feature type="region of interest" description="Disordered" evidence="1">
    <location>
        <begin position="94"/>
        <end position="115"/>
    </location>
</feature>
<protein>
    <recommendedName>
        <fullName evidence="5">DUF4412 domain-containing protein</fullName>
    </recommendedName>
</protein>